<keyword evidence="2" id="KW-1185">Reference proteome</keyword>
<dbReference type="Gene3D" id="3.60.10.10">
    <property type="entry name" value="Endonuclease/exonuclease/phosphatase"/>
    <property type="match status" value="1"/>
</dbReference>
<name>A0A5B6VML8_9ROSI</name>
<keyword evidence="1" id="KW-0808">Transferase</keyword>
<dbReference type="GO" id="GO:0003964">
    <property type="term" value="F:RNA-directed DNA polymerase activity"/>
    <property type="evidence" value="ECO:0007669"/>
    <property type="project" value="UniProtKB-KW"/>
</dbReference>
<reference evidence="2" key="1">
    <citation type="journal article" date="2019" name="Plant Biotechnol. J.">
        <title>Genome sequencing of the Australian wild diploid species Gossypium australe highlights disease resistance and delayed gland morphogenesis.</title>
        <authorList>
            <person name="Cai Y."/>
            <person name="Cai X."/>
            <person name="Wang Q."/>
            <person name="Wang P."/>
            <person name="Zhang Y."/>
            <person name="Cai C."/>
            <person name="Xu Y."/>
            <person name="Wang K."/>
            <person name="Zhou Z."/>
            <person name="Wang C."/>
            <person name="Geng S."/>
            <person name="Li B."/>
            <person name="Dong Q."/>
            <person name="Hou Y."/>
            <person name="Wang H."/>
            <person name="Ai P."/>
            <person name="Liu Z."/>
            <person name="Yi F."/>
            <person name="Sun M."/>
            <person name="An G."/>
            <person name="Cheng J."/>
            <person name="Zhang Y."/>
            <person name="Shi Q."/>
            <person name="Xie Y."/>
            <person name="Shi X."/>
            <person name="Chang Y."/>
            <person name="Huang F."/>
            <person name="Chen Y."/>
            <person name="Hong S."/>
            <person name="Mi L."/>
            <person name="Sun Q."/>
            <person name="Zhang L."/>
            <person name="Zhou B."/>
            <person name="Peng R."/>
            <person name="Zhang X."/>
            <person name="Liu F."/>
        </authorList>
    </citation>
    <scope>NUCLEOTIDE SEQUENCE [LARGE SCALE GENOMIC DNA]</scope>
    <source>
        <strain evidence="2">cv. PA1801</strain>
    </source>
</reference>
<keyword evidence="1" id="KW-0695">RNA-directed DNA polymerase</keyword>
<dbReference type="AlphaFoldDB" id="A0A5B6VML8"/>
<dbReference type="OrthoDB" id="1750221at2759"/>
<dbReference type="Proteomes" id="UP000325315">
    <property type="component" value="Unassembled WGS sequence"/>
</dbReference>
<protein>
    <submittedName>
        <fullName evidence="1">Reverse transcriptase</fullName>
    </submittedName>
</protein>
<dbReference type="PANTHER" id="PTHR33710:SF62">
    <property type="entry name" value="DUF4283 DOMAIN PROTEIN"/>
    <property type="match status" value="1"/>
</dbReference>
<dbReference type="InterPro" id="IPR036691">
    <property type="entry name" value="Endo/exonu/phosph_ase_sf"/>
</dbReference>
<keyword evidence="1" id="KW-0548">Nucleotidyltransferase</keyword>
<organism evidence="1 2">
    <name type="scientific">Gossypium australe</name>
    <dbReference type="NCBI Taxonomy" id="47621"/>
    <lineage>
        <taxon>Eukaryota</taxon>
        <taxon>Viridiplantae</taxon>
        <taxon>Streptophyta</taxon>
        <taxon>Embryophyta</taxon>
        <taxon>Tracheophyta</taxon>
        <taxon>Spermatophyta</taxon>
        <taxon>Magnoliopsida</taxon>
        <taxon>eudicotyledons</taxon>
        <taxon>Gunneridae</taxon>
        <taxon>Pentapetalae</taxon>
        <taxon>rosids</taxon>
        <taxon>malvids</taxon>
        <taxon>Malvales</taxon>
        <taxon>Malvaceae</taxon>
        <taxon>Malvoideae</taxon>
        <taxon>Gossypium</taxon>
    </lineage>
</organism>
<evidence type="ECO:0000313" key="1">
    <source>
        <dbReference type="EMBL" id="KAA3470307.1"/>
    </source>
</evidence>
<dbReference type="PANTHER" id="PTHR33710">
    <property type="entry name" value="BNAC02G09200D PROTEIN"/>
    <property type="match status" value="1"/>
</dbReference>
<evidence type="ECO:0000313" key="2">
    <source>
        <dbReference type="Proteomes" id="UP000325315"/>
    </source>
</evidence>
<dbReference type="EMBL" id="SMMG02000006">
    <property type="protein sequence ID" value="KAA3470307.1"/>
    <property type="molecule type" value="Genomic_DNA"/>
</dbReference>
<sequence>MEEVHRSCRELEEGYVWLGGEIFWRVLKVSPLVMLISKWRIAMKGSHTQELPWLVRRDLNEITYGFEKVGGLPRDERRMEAFRRVLEDCQLIDMGWSGNLPETNVKERLDRGVANVEWMGLFPCAMFQHLPHSFSDHCPLFIRTDQGTYDLARMRFHFEALWVMEDSFEGVVGNIWESTSGDLLNK</sequence>
<accession>A0A5B6VML8</accession>
<gene>
    <name evidence="1" type="ORF">EPI10_016024</name>
</gene>
<proteinExistence type="predicted"/>
<dbReference type="SUPFAM" id="SSF56219">
    <property type="entry name" value="DNase I-like"/>
    <property type="match status" value="1"/>
</dbReference>
<comment type="caution">
    <text evidence="1">The sequence shown here is derived from an EMBL/GenBank/DDBJ whole genome shotgun (WGS) entry which is preliminary data.</text>
</comment>